<comment type="pathway">
    <text evidence="1">Cofactor biosynthesis; tetrahydrofolate biosynthesis; 2-amino-4-hydroxy-6-hydroxymethyl-7,8-dihydropteridine diphosphate from 7,8-dihydroneopterin triphosphate: step 4/4.</text>
</comment>
<keyword evidence="8" id="KW-0067">ATP-binding</keyword>
<evidence type="ECO:0000259" key="13">
    <source>
        <dbReference type="Pfam" id="PF01288"/>
    </source>
</evidence>
<dbReference type="GO" id="GO:0046656">
    <property type="term" value="P:folic acid biosynthetic process"/>
    <property type="evidence" value="ECO:0007669"/>
    <property type="project" value="UniProtKB-KW"/>
</dbReference>
<evidence type="ECO:0000256" key="11">
    <source>
        <dbReference type="ARBA" id="ARBA00029766"/>
    </source>
</evidence>
<dbReference type="GO" id="GO:0005524">
    <property type="term" value="F:ATP binding"/>
    <property type="evidence" value="ECO:0007669"/>
    <property type="project" value="UniProtKB-KW"/>
</dbReference>
<comment type="function">
    <text evidence="10">Catalyzes the transfer of pyrophosphate from adenosine triphosphate (ATP) to 6-hydroxymethyl-7,8-dihydropterin, an enzymatic step in folate biosynthesis pathway.</text>
</comment>
<proteinExistence type="inferred from homology"/>
<protein>
    <recommendedName>
        <fullName evidence="4">2-amino-4-hydroxy-6-hydroxymethyldihydropteridine pyrophosphokinase</fullName>
        <ecNumber evidence="3">2.7.6.3</ecNumber>
    </recommendedName>
    <alternativeName>
        <fullName evidence="11">6-hydroxymethyl-7,8-dihydropterin pyrophosphokinase</fullName>
    </alternativeName>
    <alternativeName>
        <fullName evidence="12">7,8-dihydro-6-hydroxymethylpterin-pyrophosphokinase</fullName>
    </alternativeName>
</protein>
<dbReference type="GO" id="GO:0046654">
    <property type="term" value="P:tetrahydrofolate biosynthetic process"/>
    <property type="evidence" value="ECO:0007669"/>
    <property type="project" value="UniProtKB-UniPathway"/>
</dbReference>
<keyword evidence="9" id="KW-0289">Folate biosynthesis</keyword>
<keyword evidence="7 14" id="KW-0418">Kinase</keyword>
<organism evidence="14 15">
    <name type="scientific">Megalodesulfovibrio gigas (strain ATCC 19364 / DSM 1382 / NCIMB 9332 / VKM B-1759)</name>
    <name type="common">Desulfovibrio gigas</name>
    <dbReference type="NCBI Taxonomy" id="1121448"/>
    <lineage>
        <taxon>Bacteria</taxon>
        <taxon>Pseudomonadati</taxon>
        <taxon>Thermodesulfobacteriota</taxon>
        <taxon>Desulfovibrionia</taxon>
        <taxon>Desulfovibrionales</taxon>
        <taxon>Desulfovibrionaceae</taxon>
        <taxon>Megalodesulfovibrio</taxon>
    </lineage>
</organism>
<dbReference type="CDD" id="cd00483">
    <property type="entry name" value="HPPK"/>
    <property type="match status" value="1"/>
</dbReference>
<sequence length="188" mass="20073">MDAITAYVGLGANLAGPAGAPLAQLAAARAHVLALPMVQGGTFSAVYWTEPFGVPDPETQPWYANQVARLEVAADTTPQVLLEVLLQIELTLGRERGAGRPALSARPLDLDLLLFGKTFLDDPACTVPHPRMQDRAFVLVPLAELAPDLILPIRGRTGEPGGLPLRDALARLAFELQGDRIRQVSPES</sequence>
<dbReference type="EMBL" id="CP006585">
    <property type="protein sequence ID" value="AGW14031.1"/>
    <property type="molecule type" value="Genomic_DNA"/>
</dbReference>
<dbReference type="eggNOG" id="COG0801">
    <property type="taxonomic scope" value="Bacteria"/>
</dbReference>
<keyword evidence="15" id="KW-1185">Reference proteome</keyword>
<evidence type="ECO:0000256" key="7">
    <source>
        <dbReference type="ARBA" id="ARBA00022777"/>
    </source>
</evidence>
<dbReference type="Pfam" id="PF01288">
    <property type="entry name" value="HPPK"/>
    <property type="match status" value="1"/>
</dbReference>
<dbReference type="GO" id="GO:0003848">
    <property type="term" value="F:2-amino-4-hydroxy-6-hydroxymethyldihydropteridine diphosphokinase activity"/>
    <property type="evidence" value="ECO:0007669"/>
    <property type="project" value="UniProtKB-EC"/>
</dbReference>
<dbReference type="NCBIfam" id="TIGR01498">
    <property type="entry name" value="folK"/>
    <property type="match status" value="1"/>
</dbReference>
<name>T2GD25_MEGG1</name>
<dbReference type="EC" id="2.7.6.3" evidence="3"/>
<dbReference type="InterPro" id="IPR035907">
    <property type="entry name" value="Hppk_sf"/>
</dbReference>
<accession>T2GD25</accession>
<dbReference type="STRING" id="1121448.DGI_2277"/>
<evidence type="ECO:0000256" key="12">
    <source>
        <dbReference type="ARBA" id="ARBA00033413"/>
    </source>
</evidence>
<dbReference type="RefSeq" id="WP_021760979.1">
    <property type="nucleotide sequence ID" value="NC_022444.1"/>
</dbReference>
<dbReference type="OrthoDB" id="9808041at2"/>
<dbReference type="Proteomes" id="UP000016587">
    <property type="component" value="Chromosome"/>
</dbReference>
<evidence type="ECO:0000313" key="14">
    <source>
        <dbReference type="EMBL" id="AGW14031.1"/>
    </source>
</evidence>
<evidence type="ECO:0000256" key="6">
    <source>
        <dbReference type="ARBA" id="ARBA00022741"/>
    </source>
</evidence>
<keyword evidence="5" id="KW-0808">Transferase</keyword>
<gene>
    <name evidence="14" type="ORF">DGI_2277</name>
</gene>
<evidence type="ECO:0000256" key="9">
    <source>
        <dbReference type="ARBA" id="ARBA00022909"/>
    </source>
</evidence>
<dbReference type="PANTHER" id="PTHR43071">
    <property type="entry name" value="2-AMINO-4-HYDROXY-6-HYDROXYMETHYLDIHYDROPTERIDINE PYROPHOSPHOKINASE"/>
    <property type="match status" value="1"/>
</dbReference>
<evidence type="ECO:0000256" key="5">
    <source>
        <dbReference type="ARBA" id="ARBA00022679"/>
    </source>
</evidence>
<comment type="similarity">
    <text evidence="2">Belongs to the HPPK family.</text>
</comment>
<dbReference type="SUPFAM" id="SSF55083">
    <property type="entry name" value="6-hydroxymethyl-7,8-dihydropterin pyrophosphokinase, HPPK"/>
    <property type="match status" value="1"/>
</dbReference>
<evidence type="ECO:0000256" key="1">
    <source>
        <dbReference type="ARBA" id="ARBA00005051"/>
    </source>
</evidence>
<dbReference type="InterPro" id="IPR000550">
    <property type="entry name" value="Hppk"/>
</dbReference>
<evidence type="ECO:0000313" key="15">
    <source>
        <dbReference type="Proteomes" id="UP000016587"/>
    </source>
</evidence>
<feature type="domain" description="7,8-dihydro-6-hydroxymethylpterin-pyrophosphokinase" evidence="13">
    <location>
        <begin position="7"/>
        <end position="147"/>
    </location>
</feature>
<dbReference type="HOGENOM" id="CLU_097916_0_1_7"/>
<evidence type="ECO:0000256" key="3">
    <source>
        <dbReference type="ARBA" id="ARBA00013253"/>
    </source>
</evidence>
<keyword evidence="6" id="KW-0547">Nucleotide-binding</keyword>
<evidence type="ECO:0000256" key="8">
    <source>
        <dbReference type="ARBA" id="ARBA00022840"/>
    </source>
</evidence>
<reference evidence="15" key="2">
    <citation type="submission" date="2013-07" db="EMBL/GenBank/DDBJ databases">
        <authorList>
            <person name="Morais-Silva F.O."/>
            <person name="Rezende A.M."/>
            <person name="Pimentel C."/>
            <person name="Resende D.M."/>
            <person name="Santos C.I."/>
            <person name="Clemente C."/>
            <person name="de Oliveira L.M."/>
            <person name="da Silva S.M."/>
            <person name="Costa D.A."/>
            <person name="Varela-Raposo A."/>
            <person name="Horacio E.C.A."/>
            <person name="Matos M."/>
            <person name="Flores O."/>
            <person name="Ruiz J.C."/>
            <person name="Rodrigues-Pousada C."/>
        </authorList>
    </citation>
    <scope>NUCLEOTIDE SEQUENCE [LARGE SCALE GENOMIC DNA]</scope>
    <source>
        <strain evidence="15">ATCC 19364 / DSM 1382 / NCIMB 9332 / VKM B-1759</strain>
    </source>
</reference>
<evidence type="ECO:0000256" key="10">
    <source>
        <dbReference type="ARBA" id="ARBA00029409"/>
    </source>
</evidence>
<evidence type="ECO:0000256" key="4">
    <source>
        <dbReference type="ARBA" id="ARBA00016218"/>
    </source>
</evidence>
<dbReference type="PATRIC" id="fig|1121448.10.peg.2229"/>
<dbReference type="Gene3D" id="3.30.70.560">
    <property type="entry name" value="7,8-Dihydro-6-hydroxymethylpterin-pyrophosphokinase HPPK"/>
    <property type="match status" value="1"/>
</dbReference>
<dbReference type="AlphaFoldDB" id="T2GD25"/>
<dbReference type="GO" id="GO:0016301">
    <property type="term" value="F:kinase activity"/>
    <property type="evidence" value="ECO:0007669"/>
    <property type="project" value="UniProtKB-KW"/>
</dbReference>
<dbReference type="KEGG" id="dgg:DGI_2277"/>
<dbReference type="PANTHER" id="PTHR43071:SF1">
    <property type="entry name" value="2-AMINO-4-HYDROXY-6-HYDROXYMETHYLDIHYDROPTERIDINE PYROPHOSPHOKINASE"/>
    <property type="match status" value="1"/>
</dbReference>
<dbReference type="UniPathway" id="UPA00077">
    <property type="reaction ID" value="UER00155"/>
</dbReference>
<evidence type="ECO:0000256" key="2">
    <source>
        <dbReference type="ARBA" id="ARBA00005810"/>
    </source>
</evidence>
<reference evidence="14 15" key="1">
    <citation type="journal article" date="2013" name="J. Bacteriol.">
        <title>Roles of HynAB and Ech, the only two hydrogenases found in the model sulfate reducer Desulfovibrio gigas.</title>
        <authorList>
            <person name="Morais-Silva F.O."/>
            <person name="Santos C.I."/>
            <person name="Rodrigues R."/>
            <person name="Pereira I.A."/>
            <person name="Rodrigues-Pousada C."/>
        </authorList>
    </citation>
    <scope>NUCLEOTIDE SEQUENCE [LARGE SCALE GENOMIC DNA]</scope>
    <source>
        <strain evidence="15">ATCC 19364 / DSM 1382 / NCIMB 9332 / VKM B-1759</strain>
    </source>
</reference>